<organism evidence="2 3">
    <name type="scientific">Anthostomella pinea</name>
    <dbReference type="NCBI Taxonomy" id="933095"/>
    <lineage>
        <taxon>Eukaryota</taxon>
        <taxon>Fungi</taxon>
        <taxon>Dikarya</taxon>
        <taxon>Ascomycota</taxon>
        <taxon>Pezizomycotina</taxon>
        <taxon>Sordariomycetes</taxon>
        <taxon>Xylariomycetidae</taxon>
        <taxon>Xylariales</taxon>
        <taxon>Xylariaceae</taxon>
        <taxon>Anthostomella</taxon>
    </lineage>
</organism>
<dbReference type="Proteomes" id="UP001295740">
    <property type="component" value="Unassembled WGS sequence"/>
</dbReference>
<evidence type="ECO:0000313" key="2">
    <source>
        <dbReference type="EMBL" id="CAJ2509706.1"/>
    </source>
</evidence>
<accession>A0AAI8YJM4</accession>
<feature type="region of interest" description="Disordered" evidence="1">
    <location>
        <begin position="142"/>
        <end position="198"/>
    </location>
</feature>
<reference evidence="2" key="1">
    <citation type="submission" date="2023-10" db="EMBL/GenBank/DDBJ databases">
        <authorList>
            <person name="Hackl T."/>
        </authorList>
    </citation>
    <scope>NUCLEOTIDE SEQUENCE</scope>
</reference>
<name>A0AAI8YJM4_9PEZI</name>
<feature type="compositionally biased region" description="Polar residues" evidence="1">
    <location>
        <begin position="247"/>
        <end position="264"/>
    </location>
</feature>
<feature type="region of interest" description="Disordered" evidence="1">
    <location>
        <begin position="233"/>
        <end position="264"/>
    </location>
</feature>
<keyword evidence="3" id="KW-1185">Reference proteome</keyword>
<gene>
    <name evidence="2" type="ORF">KHLLAP_LOCUS10174</name>
</gene>
<feature type="compositionally biased region" description="Low complexity" evidence="1">
    <location>
        <begin position="233"/>
        <end position="243"/>
    </location>
</feature>
<protein>
    <submittedName>
        <fullName evidence="2">Uu.00g147320.m01.CDS01</fullName>
    </submittedName>
</protein>
<proteinExistence type="predicted"/>
<comment type="caution">
    <text evidence="2">The sequence shown here is derived from an EMBL/GenBank/DDBJ whole genome shotgun (WGS) entry which is preliminary data.</text>
</comment>
<evidence type="ECO:0000256" key="1">
    <source>
        <dbReference type="SAM" id="MobiDB-lite"/>
    </source>
</evidence>
<dbReference type="AlphaFoldDB" id="A0AAI8YJM4"/>
<dbReference type="EMBL" id="CAUWAG010000012">
    <property type="protein sequence ID" value="CAJ2509706.1"/>
    <property type="molecule type" value="Genomic_DNA"/>
</dbReference>
<evidence type="ECO:0000313" key="3">
    <source>
        <dbReference type="Proteomes" id="UP001295740"/>
    </source>
</evidence>
<sequence>MATPDMNGILEATQQYSNLNKRKKLSTARQPAEREPRLPALPPDSSPAASSAPGNISGILQTKLSRPDAATKQVEKTFEAIQKLNQPFTERTITSLLEKAFHVLVEKNISIDLDNIINTCVPEAEQVMWGYCQPRSGQTGANALLPAGDTSSNKKRKAHTDAYGDSPVESSAELDISSRPKPTKRKKQVGQSSRGRPKAVLVTNIEQLEAQLESFQYGADHKDILRHAREQTVTPAKTATPAASVENAPSVSTTLTQSSPGVNPDASTTCSTAWMIYGVMFGEQGHKRIRRLIAENTSSNPRLWNVRVSYNAATALQEPNMHPKVQSIFQLTHSLTQQNTKLVTFSVLQMYQRYLFCEEWDSLTKEARDEQSITGTTGSGSSPQTVQAFLPERGYHTRRGHAISSCLLEYFTMKLGFRSKRALSQMIYSHRPVQALVHIFGQGVIPFVPPTELNT</sequence>
<feature type="region of interest" description="Disordered" evidence="1">
    <location>
        <begin position="1"/>
        <end position="68"/>
    </location>
</feature>